<name>A0ACC6T7E5_9HYPH</name>
<gene>
    <name evidence="1" type="ORF">NKI81_28565</name>
</gene>
<reference evidence="1 2" key="1">
    <citation type="journal article" date="2024" name="Proc. Natl. Acad. Sci. U.S.A.">
        <title>The evolutionary genomics of adaptation to stress in wild rhizobium bacteria.</title>
        <authorList>
            <person name="Kehlet-Delgado H."/>
            <person name="Montoya A.P."/>
            <person name="Jensen K.T."/>
            <person name="Wendlandt C.E."/>
            <person name="Dexheimer C."/>
            <person name="Roberts M."/>
            <person name="Torres Martinez L."/>
            <person name="Friesen M.L."/>
            <person name="Griffitts J.S."/>
            <person name="Porter S.S."/>
        </authorList>
    </citation>
    <scope>NUCLEOTIDE SEQUENCE [LARGE SCALE GENOMIC DNA]</scope>
    <source>
        <strain evidence="1 2">M0468</strain>
    </source>
</reference>
<accession>A0ACC6T7E5</accession>
<protein>
    <submittedName>
        <fullName evidence="1">Helix-turn-helix domain-containing protein</fullName>
    </submittedName>
</protein>
<keyword evidence="2" id="KW-1185">Reference proteome</keyword>
<proteinExistence type="predicted"/>
<dbReference type="EMBL" id="JAMYRI010000025">
    <property type="protein sequence ID" value="MER9287828.1"/>
    <property type="molecule type" value="Genomic_DNA"/>
</dbReference>
<comment type="caution">
    <text evidence="1">The sequence shown here is derived from an EMBL/GenBank/DDBJ whole genome shotgun (WGS) entry which is preliminary data.</text>
</comment>
<dbReference type="Proteomes" id="UP001480082">
    <property type="component" value="Unassembled WGS sequence"/>
</dbReference>
<evidence type="ECO:0000313" key="1">
    <source>
        <dbReference type="EMBL" id="MER9287828.1"/>
    </source>
</evidence>
<evidence type="ECO:0000313" key="2">
    <source>
        <dbReference type="Proteomes" id="UP001480082"/>
    </source>
</evidence>
<sequence>MLKTLTSAQSRAGRALVKWSVRDLSEKCGVHRNTISAFETDQTEPNGSTLTVLRQALETAGVEFIPENGGGAGVRLRKTSP</sequence>
<organism evidence="1 2">
    <name type="scientific">Mesorhizobium australicum</name>
    <dbReference type="NCBI Taxonomy" id="536018"/>
    <lineage>
        <taxon>Bacteria</taxon>
        <taxon>Pseudomonadati</taxon>
        <taxon>Pseudomonadota</taxon>
        <taxon>Alphaproteobacteria</taxon>
        <taxon>Hyphomicrobiales</taxon>
        <taxon>Phyllobacteriaceae</taxon>
        <taxon>Mesorhizobium</taxon>
    </lineage>
</organism>